<reference evidence="3" key="1">
    <citation type="journal article" date="2019" name="Int. J. Syst. Evol. Microbiol.">
        <title>The Global Catalogue of Microorganisms (GCM) 10K type strain sequencing project: providing services to taxonomists for standard genome sequencing and annotation.</title>
        <authorList>
            <consortium name="The Broad Institute Genomics Platform"/>
            <consortium name="The Broad Institute Genome Sequencing Center for Infectious Disease"/>
            <person name="Wu L."/>
            <person name="Ma J."/>
        </authorList>
    </citation>
    <scope>NUCLEOTIDE SEQUENCE [LARGE SCALE GENOMIC DNA]</scope>
    <source>
        <strain evidence="3">TBRC 7912</strain>
    </source>
</reference>
<evidence type="ECO:0000313" key="2">
    <source>
        <dbReference type="EMBL" id="MFC3981047.1"/>
    </source>
</evidence>
<name>A0ABV8EXC7_9ACTN</name>
<feature type="transmembrane region" description="Helical" evidence="1">
    <location>
        <begin position="40"/>
        <end position="62"/>
    </location>
</feature>
<dbReference type="Proteomes" id="UP001595698">
    <property type="component" value="Unassembled WGS sequence"/>
</dbReference>
<evidence type="ECO:0000313" key="3">
    <source>
        <dbReference type="Proteomes" id="UP001595698"/>
    </source>
</evidence>
<keyword evidence="1" id="KW-0812">Transmembrane</keyword>
<sequence>MSAVPSVHHRAVITWLSVYVMIMLVQVVIGPVLAPLPLPLRTLALTAIVVPAVVYALVPSLLRVHAHLRRSRRLTTSDDA</sequence>
<proteinExistence type="predicted"/>
<organism evidence="2 3">
    <name type="scientific">Streptosporangium jomthongense</name>
    <dbReference type="NCBI Taxonomy" id="1193683"/>
    <lineage>
        <taxon>Bacteria</taxon>
        <taxon>Bacillati</taxon>
        <taxon>Actinomycetota</taxon>
        <taxon>Actinomycetes</taxon>
        <taxon>Streptosporangiales</taxon>
        <taxon>Streptosporangiaceae</taxon>
        <taxon>Streptosporangium</taxon>
    </lineage>
</organism>
<feature type="transmembrane region" description="Helical" evidence="1">
    <location>
        <begin position="12"/>
        <end position="34"/>
    </location>
</feature>
<accession>A0ABV8EXC7</accession>
<keyword evidence="1" id="KW-0472">Membrane</keyword>
<protein>
    <submittedName>
        <fullName evidence="2">Uncharacterized protein</fullName>
    </submittedName>
</protein>
<comment type="caution">
    <text evidence="2">The sequence shown here is derived from an EMBL/GenBank/DDBJ whole genome shotgun (WGS) entry which is preliminary data.</text>
</comment>
<dbReference type="EMBL" id="JBHSBC010000012">
    <property type="protein sequence ID" value="MFC3981047.1"/>
    <property type="molecule type" value="Genomic_DNA"/>
</dbReference>
<dbReference type="RefSeq" id="WP_362916403.1">
    <property type="nucleotide sequence ID" value="NZ_JBHSBC010000012.1"/>
</dbReference>
<evidence type="ECO:0000256" key="1">
    <source>
        <dbReference type="SAM" id="Phobius"/>
    </source>
</evidence>
<gene>
    <name evidence="2" type="ORF">ACFOYY_12995</name>
</gene>
<keyword evidence="3" id="KW-1185">Reference proteome</keyword>
<keyword evidence="1" id="KW-1133">Transmembrane helix</keyword>